<dbReference type="EMBL" id="QQAX01000015">
    <property type="protein sequence ID" value="RDI42460.1"/>
    <property type="molecule type" value="Genomic_DNA"/>
</dbReference>
<dbReference type="RefSeq" id="WP_114834724.1">
    <property type="nucleotide sequence ID" value="NZ_LR699114.1"/>
</dbReference>
<dbReference type="AlphaFoldDB" id="A0A370GGK0"/>
<accession>A0A370GGK0</accession>
<organism evidence="3 4">
    <name type="scientific">Aquicella lusitana</name>
    <dbReference type="NCBI Taxonomy" id="254246"/>
    <lineage>
        <taxon>Bacteria</taxon>
        <taxon>Pseudomonadati</taxon>
        <taxon>Pseudomonadota</taxon>
        <taxon>Gammaproteobacteria</taxon>
        <taxon>Legionellales</taxon>
        <taxon>Coxiellaceae</taxon>
        <taxon>Aquicella</taxon>
    </lineage>
</organism>
<evidence type="ECO:0000313" key="4">
    <source>
        <dbReference type="Proteomes" id="UP000254720"/>
    </source>
</evidence>
<dbReference type="HAMAP" id="MF_00003">
    <property type="entry name" value="RbfA"/>
    <property type="match status" value="1"/>
</dbReference>
<comment type="subunit">
    <text evidence="2">Monomer. Binds 30S ribosomal subunits, but not 50S ribosomal subunits or 70S ribosomes.</text>
</comment>
<dbReference type="InterPro" id="IPR000238">
    <property type="entry name" value="RbfA"/>
</dbReference>
<dbReference type="OrthoDB" id="307788at2"/>
<comment type="similarity">
    <text evidence="2">Belongs to the RbfA family.</text>
</comment>
<evidence type="ECO:0000256" key="1">
    <source>
        <dbReference type="ARBA" id="ARBA00022517"/>
    </source>
</evidence>
<dbReference type="InterPro" id="IPR020053">
    <property type="entry name" value="Ribosome-bd_factorA_CS"/>
</dbReference>
<dbReference type="InterPro" id="IPR015946">
    <property type="entry name" value="KH_dom-like_a/b"/>
</dbReference>
<reference evidence="3 4" key="1">
    <citation type="submission" date="2018-07" db="EMBL/GenBank/DDBJ databases">
        <title>Genomic Encyclopedia of Type Strains, Phase IV (KMG-IV): sequencing the most valuable type-strain genomes for metagenomic binning, comparative biology and taxonomic classification.</title>
        <authorList>
            <person name="Goeker M."/>
        </authorList>
    </citation>
    <scope>NUCLEOTIDE SEQUENCE [LARGE SCALE GENOMIC DNA]</scope>
    <source>
        <strain evidence="3 4">DSM 16500</strain>
    </source>
</reference>
<comment type="subcellular location">
    <subcellularLocation>
        <location evidence="2">Cytoplasm</location>
    </subcellularLocation>
</comment>
<gene>
    <name evidence="2" type="primary">rbfA</name>
    <name evidence="3" type="ORF">C8D86_11565</name>
</gene>
<dbReference type="Gene3D" id="3.30.300.20">
    <property type="match status" value="1"/>
</dbReference>
<name>A0A370GGK0_9COXI</name>
<evidence type="ECO:0000256" key="2">
    <source>
        <dbReference type="HAMAP-Rule" id="MF_00003"/>
    </source>
</evidence>
<comment type="caution">
    <text evidence="3">The sequence shown here is derived from an EMBL/GenBank/DDBJ whole genome shotgun (WGS) entry which is preliminary data.</text>
</comment>
<proteinExistence type="inferred from homology"/>
<dbReference type="Pfam" id="PF02033">
    <property type="entry name" value="RBFA"/>
    <property type="match status" value="1"/>
</dbReference>
<comment type="function">
    <text evidence="2">One of several proteins that assist in the late maturation steps of the functional core of the 30S ribosomal subunit. Associates with free 30S ribosomal subunits (but not with 30S subunits that are part of 70S ribosomes or polysomes). Required for efficient processing of 16S rRNA. May interact with the 5'-terminal helix region of 16S rRNA.</text>
</comment>
<dbReference type="PROSITE" id="PS01319">
    <property type="entry name" value="RBFA"/>
    <property type="match status" value="1"/>
</dbReference>
<dbReference type="GO" id="GO:0043024">
    <property type="term" value="F:ribosomal small subunit binding"/>
    <property type="evidence" value="ECO:0007669"/>
    <property type="project" value="TreeGrafter"/>
</dbReference>
<evidence type="ECO:0000313" key="3">
    <source>
        <dbReference type="EMBL" id="RDI42460.1"/>
    </source>
</evidence>
<dbReference type="Proteomes" id="UP000254720">
    <property type="component" value="Unassembled WGS sequence"/>
</dbReference>
<dbReference type="NCBIfam" id="TIGR00082">
    <property type="entry name" value="rbfA"/>
    <property type="match status" value="1"/>
</dbReference>
<protein>
    <recommendedName>
        <fullName evidence="2">Ribosome-binding factor A</fullName>
    </recommendedName>
</protein>
<keyword evidence="4" id="KW-1185">Reference proteome</keyword>
<dbReference type="PANTHER" id="PTHR33515">
    <property type="entry name" value="RIBOSOME-BINDING FACTOR A, CHLOROPLASTIC-RELATED"/>
    <property type="match status" value="1"/>
</dbReference>
<keyword evidence="2" id="KW-0963">Cytoplasm</keyword>
<dbReference type="SUPFAM" id="SSF89919">
    <property type="entry name" value="Ribosome-binding factor A, RbfA"/>
    <property type="match status" value="1"/>
</dbReference>
<dbReference type="InterPro" id="IPR023799">
    <property type="entry name" value="RbfA_dom_sf"/>
</dbReference>
<dbReference type="PANTHER" id="PTHR33515:SF1">
    <property type="entry name" value="RIBOSOME-BINDING FACTOR A, CHLOROPLASTIC-RELATED"/>
    <property type="match status" value="1"/>
</dbReference>
<dbReference type="GO" id="GO:0030490">
    <property type="term" value="P:maturation of SSU-rRNA"/>
    <property type="evidence" value="ECO:0007669"/>
    <property type="project" value="UniProtKB-UniRule"/>
</dbReference>
<keyword evidence="1 2" id="KW-0690">Ribosome biogenesis</keyword>
<sequence length="123" mass="14283">MKRRFDRTQRVADLIQKTLAHMLLTEMDERFRFVTITSVTVSRDLSYAKVYVSVLADEEDKIKQIVEALNNTAKSLRYNLAHEVDLRVVPELKFVYDESTARGFKISSLIDNAVKKSEKKTKE</sequence>
<dbReference type="GO" id="GO:0005829">
    <property type="term" value="C:cytosol"/>
    <property type="evidence" value="ECO:0007669"/>
    <property type="project" value="TreeGrafter"/>
</dbReference>